<dbReference type="Pfam" id="PF12833">
    <property type="entry name" value="HTH_18"/>
    <property type="match status" value="1"/>
</dbReference>
<evidence type="ECO:0000256" key="2">
    <source>
        <dbReference type="ARBA" id="ARBA00023125"/>
    </source>
</evidence>
<keyword evidence="6" id="KW-1185">Reference proteome</keyword>
<evidence type="ECO:0000313" key="6">
    <source>
        <dbReference type="Proteomes" id="UP000245711"/>
    </source>
</evidence>
<dbReference type="SMART" id="SM00342">
    <property type="entry name" value="HTH_ARAC"/>
    <property type="match status" value="1"/>
</dbReference>
<dbReference type="Proteomes" id="UP000245711">
    <property type="component" value="Chromosome"/>
</dbReference>
<keyword evidence="1" id="KW-0805">Transcription regulation</keyword>
<gene>
    <name evidence="5" type="ORF">CBI38_16575</name>
</gene>
<organism evidence="5 6">
    <name type="scientific">Rhodococcus oxybenzonivorans</name>
    <dbReference type="NCBI Taxonomy" id="1990687"/>
    <lineage>
        <taxon>Bacteria</taxon>
        <taxon>Bacillati</taxon>
        <taxon>Actinomycetota</taxon>
        <taxon>Actinomycetes</taxon>
        <taxon>Mycobacteriales</taxon>
        <taxon>Nocardiaceae</taxon>
        <taxon>Rhodococcus</taxon>
    </lineage>
</organism>
<feature type="domain" description="HTH araC/xylS-type" evidence="4">
    <location>
        <begin position="224"/>
        <end position="323"/>
    </location>
</feature>
<evidence type="ECO:0000256" key="1">
    <source>
        <dbReference type="ARBA" id="ARBA00023015"/>
    </source>
</evidence>
<dbReference type="OrthoDB" id="5464689at2"/>
<dbReference type="InterPro" id="IPR009057">
    <property type="entry name" value="Homeodomain-like_sf"/>
</dbReference>
<dbReference type="SUPFAM" id="SSF46689">
    <property type="entry name" value="Homeodomain-like"/>
    <property type="match status" value="1"/>
</dbReference>
<dbReference type="EMBL" id="CP021354">
    <property type="protein sequence ID" value="AWK72929.1"/>
    <property type="molecule type" value="Genomic_DNA"/>
</dbReference>
<dbReference type="KEGG" id="roz:CBI38_16575"/>
<evidence type="ECO:0000313" key="5">
    <source>
        <dbReference type="EMBL" id="AWK72929.1"/>
    </source>
</evidence>
<protein>
    <submittedName>
        <fullName evidence="5">AraC family transcriptional regulator</fullName>
    </submittedName>
</protein>
<dbReference type="AlphaFoldDB" id="A0A2S2BWI5"/>
<keyword evidence="2" id="KW-0238">DNA-binding</keyword>
<evidence type="ECO:0000259" key="4">
    <source>
        <dbReference type="PROSITE" id="PS01124"/>
    </source>
</evidence>
<dbReference type="Pfam" id="PF14525">
    <property type="entry name" value="AraC_binding_2"/>
    <property type="match status" value="1"/>
</dbReference>
<evidence type="ECO:0000256" key="3">
    <source>
        <dbReference type="ARBA" id="ARBA00023163"/>
    </source>
</evidence>
<dbReference type="RefSeq" id="WP_109330473.1">
    <property type="nucleotide sequence ID" value="NZ_CP021354.1"/>
</dbReference>
<dbReference type="InterPro" id="IPR018062">
    <property type="entry name" value="HTH_AraC-typ_CS"/>
</dbReference>
<reference evidence="5 6" key="1">
    <citation type="submission" date="2017-05" db="EMBL/GenBank/DDBJ databases">
        <title>Isolation of Rhodococcus sp. S2-17 biodegrading of BP-3.</title>
        <authorList>
            <person name="Lee Y."/>
            <person name="Kim K.H."/>
            <person name="Chun B.H."/>
            <person name="Jung H.S."/>
            <person name="Jeon C.O."/>
        </authorList>
    </citation>
    <scope>NUCLEOTIDE SEQUENCE [LARGE SCALE GENOMIC DNA]</scope>
    <source>
        <strain evidence="5 6">S2-17</strain>
    </source>
</reference>
<dbReference type="InterPro" id="IPR035418">
    <property type="entry name" value="AraC-bd_2"/>
</dbReference>
<dbReference type="Gene3D" id="1.10.10.60">
    <property type="entry name" value="Homeodomain-like"/>
    <property type="match status" value="1"/>
</dbReference>
<dbReference type="PROSITE" id="PS00041">
    <property type="entry name" value="HTH_ARAC_FAMILY_1"/>
    <property type="match status" value="1"/>
</dbReference>
<dbReference type="PROSITE" id="PS01124">
    <property type="entry name" value="HTH_ARAC_FAMILY_2"/>
    <property type="match status" value="1"/>
</dbReference>
<dbReference type="GO" id="GO:0043565">
    <property type="term" value="F:sequence-specific DNA binding"/>
    <property type="evidence" value="ECO:0007669"/>
    <property type="project" value="InterPro"/>
</dbReference>
<accession>A0A2S2BWI5</accession>
<sequence>MLQVAAASSLRKFRTGDPDVAHRHVATTFANHELALDDRQPVDFRLDTISSGRLTLGRMSYGAAAILNGPPMQSCYHVNFLIEGSSVVEQRGVRRNLDARQDGVVFVPDSPVMINWSADATQYHLKLPIDTLETHAGTLLGRPEKQEVRFDLTFDTAAGTGRSLLAAVKFLYRELAREDGIATMPLARHDFESSLMTQLLLTVPNQLTEALVGPSPRAGSPTVRNLIDFIDAHPDEAMTTADLAAKAGVTARALQLGFQQAVGMAPSEYVRSVRLDRVRSDLAAGRSESVSASAARWGFFHLGRFARQYREKFGELPSETLNRSMR</sequence>
<dbReference type="PANTHER" id="PTHR46796">
    <property type="entry name" value="HTH-TYPE TRANSCRIPTIONAL ACTIVATOR RHAS-RELATED"/>
    <property type="match status" value="1"/>
</dbReference>
<dbReference type="InterPro" id="IPR018060">
    <property type="entry name" value="HTH_AraC"/>
</dbReference>
<proteinExistence type="predicted"/>
<dbReference type="InterPro" id="IPR050204">
    <property type="entry name" value="AraC_XylS_family_regulators"/>
</dbReference>
<keyword evidence="3" id="KW-0804">Transcription</keyword>
<dbReference type="GO" id="GO:0003700">
    <property type="term" value="F:DNA-binding transcription factor activity"/>
    <property type="evidence" value="ECO:0007669"/>
    <property type="project" value="InterPro"/>
</dbReference>
<name>A0A2S2BWI5_9NOCA</name>